<dbReference type="EMBL" id="FTOT01000005">
    <property type="protein sequence ID" value="SIT07407.1"/>
    <property type="molecule type" value="Genomic_DNA"/>
</dbReference>
<evidence type="ECO:0000256" key="2">
    <source>
        <dbReference type="ARBA" id="ARBA00004818"/>
    </source>
</evidence>
<dbReference type="InterPro" id="IPR006439">
    <property type="entry name" value="HAD-SF_hydro_IA"/>
</dbReference>
<evidence type="ECO:0000256" key="1">
    <source>
        <dbReference type="ARBA" id="ARBA00000830"/>
    </source>
</evidence>
<dbReference type="NCBIfam" id="TIGR01549">
    <property type="entry name" value="HAD-SF-IA-v1"/>
    <property type="match status" value="1"/>
</dbReference>
<dbReference type="Proteomes" id="UP000186141">
    <property type="component" value="Unassembled WGS sequence"/>
</dbReference>
<organism evidence="5 6">
    <name type="scientific">Gemmobacter megaterium</name>
    <dbReference type="NCBI Taxonomy" id="1086013"/>
    <lineage>
        <taxon>Bacteria</taxon>
        <taxon>Pseudomonadati</taxon>
        <taxon>Pseudomonadota</taxon>
        <taxon>Alphaproteobacteria</taxon>
        <taxon>Rhodobacterales</taxon>
        <taxon>Paracoccaceae</taxon>
        <taxon>Gemmobacter</taxon>
    </lineage>
</organism>
<dbReference type="InterPro" id="IPR023214">
    <property type="entry name" value="HAD_sf"/>
</dbReference>
<keyword evidence="6" id="KW-1185">Reference proteome</keyword>
<dbReference type="Gene3D" id="3.40.50.1000">
    <property type="entry name" value="HAD superfamily/HAD-like"/>
    <property type="match status" value="1"/>
</dbReference>
<dbReference type="SFLD" id="SFLDS00003">
    <property type="entry name" value="Haloacid_Dehalogenase"/>
    <property type="match status" value="1"/>
</dbReference>
<evidence type="ECO:0000313" key="5">
    <source>
        <dbReference type="EMBL" id="SIT07407.1"/>
    </source>
</evidence>
<dbReference type="SFLD" id="SFLDG01129">
    <property type="entry name" value="C1.5:_HAD__Beta-PGM__Phosphata"/>
    <property type="match status" value="1"/>
</dbReference>
<dbReference type="InterPro" id="IPR050155">
    <property type="entry name" value="HAD-like_hydrolase_sf"/>
</dbReference>
<evidence type="ECO:0000313" key="6">
    <source>
        <dbReference type="Proteomes" id="UP000186141"/>
    </source>
</evidence>
<reference evidence="5 6" key="1">
    <citation type="submission" date="2017-01" db="EMBL/GenBank/DDBJ databases">
        <authorList>
            <person name="Mah S.A."/>
            <person name="Swanson W.J."/>
            <person name="Moy G.W."/>
            <person name="Vacquier V.D."/>
        </authorList>
    </citation>
    <scope>NUCLEOTIDE SEQUENCE [LARGE SCALE GENOMIC DNA]</scope>
    <source>
        <strain evidence="5 6">DSM 26375</strain>
    </source>
</reference>
<dbReference type="InterPro" id="IPR036412">
    <property type="entry name" value="HAD-like_sf"/>
</dbReference>
<accession>A0A1N7PA61</accession>
<dbReference type="OrthoDB" id="9797743at2"/>
<dbReference type="EC" id="3.1.3.18" evidence="4"/>
<comment type="similarity">
    <text evidence="3">Belongs to the HAD-like hydrolase superfamily. CbbY/CbbZ/Gph/YieH family.</text>
</comment>
<evidence type="ECO:0000256" key="3">
    <source>
        <dbReference type="ARBA" id="ARBA00006171"/>
    </source>
</evidence>
<dbReference type="CDD" id="cd01427">
    <property type="entry name" value="HAD_like"/>
    <property type="match status" value="1"/>
</dbReference>
<protein>
    <recommendedName>
        <fullName evidence="4">phosphoglycolate phosphatase</fullName>
        <ecNumber evidence="4">3.1.3.18</ecNumber>
    </recommendedName>
</protein>
<dbReference type="Gene3D" id="1.10.150.240">
    <property type="entry name" value="Putative phosphatase, domain 2"/>
    <property type="match status" value="1"/>
</dbReference>
<dbReference type="Pfam" id="PF00702">
    <property type="entry name" value="Hydrolase"/>
    <property type="match status" value="1"/>
</dbReference>
<evidence type="ECO:0000256" key="4">
    <source>
        <dbReference type="ARBA" id="ARBA00013078"/>
    </source>
</evidence>
<name>A0A1N7PA61_9RHOB</name>
<dbReference type="GO" id="GO:0005829">
    <property type="term" value="C:cytosol"/>
    <property type="evidence" value="ECO:0007669"/>
    <property type="project" value="TreeGrafter"/>
</dbReference>
<dbReference type="InterPro" id="IPR023198">
    <property type="entry name" value="PGP-like_dom2"/>
</dbReference>
<dbReference type="AlphaFoldDB" id="A0A1N7PA61"/>
<dbReference type="PANTHER" id="PTHR43434:SF1">
    <property type="entry name" value="PHOSPHOGLYCOLATE PHOSPHATASE"/>
    <property type="match status" value="1"/>
</dbReference>
<dbReference type="GO" id="GO:0006281">
    <property type="term" value="P:DNA repair"/>
    <property type="evidence" value="ECO:0007669"/>
    <property type="project" value="TreeGrafter"/>
</dbReference>
<sequence>MIGGIIFDKDGTLFDFRATWAAWAERLLIDLANGDMQRAESLGAAIGFDLATREFAWDSPVIAGTPPEIASLLVPHLPGARQDGLVARMNLLAAEVPLAEAVPLRPLLTGLRDRGLRLGLVTNDAEAPARAHLHRSDIADLFDFVAGCDSGYGAKPGPGQLLAFCEAVALDPERVVMVGDSLHDLLAGERARMRKVGVLTGIALAPELQDHADAVLRDIGGLPAWLDELA</sequence>
<dbReference type="SUPFAM" id="SSF56784">
    <property type="entry name" value="HAD-like"/>
    <property type="match status" value="1"/>
</dbReference>
<comment type="catalytic activity">
    <reaction evidence="1">
        <text>2-phosphoglycolate + H2O = glycolate + phosphate</text>
        <dbReference type="Rhea" id="RHEA:14369"/>
        <dbReference type="ChEBI" id="CHEBI:15377"/>
        <dbReference type="ChEBI" id="CHEBI:29805"/>
        <dbReference type="ChEBI" id="CHEBI:43474"/>
        <dbReference type="ChEBI" id="CHEBI:58033"/>
        <dbReference type="EC" id="3.1.3.18"/>
    </reaction>
</comment>
<proteinExistence type="inferred from homology"/>
<gene>
    <name evidence="5" type="ORF">SAMN05421774_10589</name>
</gene>
<dbReference type="STRING" id="1086013.SAMN05421774_10589"/>
<comment type="pathway">
    <text evidence="2">Organic acid metabolism; glycolate biosynthesis; glycolate from 2-phosphoglycolate: step 1/1.</text>
</comment>
<dbReference type="RefSeq" id="WP_076531908.1">
    <property type="nucleotide sequence ID" value="NZ_BMEH01000005.1"/>
</dbReference>
<dbReference type="GO" id="GO:0008967">
    <property type="term" value="F:phosphoglycolate phosphatase activity"/>
    <property type="evidence" value="ECO:0007669"/>
    <property type="project" value="UniProtKB-EC"/>
</dbReference>
<dbReference type="PANTHER" id="PTHR43434">
    <property type="entry name" value="PHOSPHOGLYCOLATE PHOSPHATASE"/>
    <property type="match status" value="1"/>
</dbReference>